<evidence type="ECO:0000313" key="1">
    <source>
        <dbReference type="EMBL" id="CRK95010.1"/>
    </source>
</evidence>
<protein>
    <submittedName>
        <fullName evidence="1">CLUMA_CG008496, isoform A</fullName>
    </submittedName>
</protein>
<dbReference type="EMBL" id="CVRI01000040">
    <property type="protein sequence ID" value="CRK95010.1"/>
    <property type="molecule type" value="Genomic_DNA"/>
</dbReference>
<keyword evidence="2" id="KW-1185">Reference proteome</keyword>
<proteinExistence type="predicted"/>
<evidence type="ECO:0000313" key="2">
    <source>
        <dbReference type="Proteomes" id="UP000183832"/>
    </source>
</evidence>
<reference evidence="1 2" key="1">
    <citation type="submission" date="2015-04" db="EMBL/GenBank/DDBJ databases">
        <authorList>
            <person name="Syromyatnikov M.Y."/>
            <person name="Popov V.N."/>
        </authorList>
    </citation>
    <scope>NUCLEOTIDE SEQUENCE [LARGE SCALE GENOMIC DNA]</scope>
</reference>
<dbReference type="AlphaFoldDB" id="A0A1J1I5J2"/>
<accession>A0A1J1I5J2</accession>
<name>A0A1J1I5J2_9DIPT</name>
<gene>
    <name evidence="1" type="ORF">CLUMA_CG008496</name>
</gene>
<sequence length="70" mass="8272">MLITNTYQGQSIIKPFWLTIVLNFFFSDGQNMKAIEYSLKVSHEPTIFTQQNEQCKLHNTRKTHHMSLDQ</sequence>
<dbReference type="Proteomes" id="UP000183832">
    <property type="component" value="Unassembled WGS sequence"/>
</dbReference>
<organism evidence="1 2">
    <name type="scientific">Clunio marinus</name>
    <dbReference type="NCBI Taxonomy" id="568069"/>
    <lineage>
        <taxon>Eukaryota</taxon>
        <taxon>Metazoa</taxon>
        <taxon>Ecdysozoa</taxon>
        <taxon>Arthropoda</taxon>
        <taxon>Hexapoda</taxon>
        <taxon>Insecta</taxon>
        <taxon>Pterygota</taxon>
        <taxon>Neoptera</taxon>
        <taxon>Endopterygota</taxon>
        <taxon>Diptera</taxon>
        <taxon>Nematocera</taxon>
        <taxon>Chironomoidea</taxon>
        <taxon>Chironomidae</taxon>
        <taxon>Clunio</taxon>
    </lineage>
</organism>